<dbReference type="EC" id="3.1.2.6" evidence="5"/>
<dbReference type="InterPro" id="IPR001279">
    <property type="entry name" value="Metallo-B-lactamas"/>
</dbReference>
<evidence type="ECO:0000256" key="3">
    <source>
        <dbReference type="ARBA" id="ARBA00004963"/>
    </source>
</evidence>
<evidence type="ECO:0000256" key="7">
    <source>
        <dbReference type="ARBA" id="ARBA00022801"/>
    </source>
</evidence>
<dbReference type="CDD" id="cd07723">
    <property type="entry name" value="hydroxyacylglutathione_hydrolase_MBL-fold"/>
    <property type="match status" value="1"/>
</dbReference>
<comment type="similarity">
    <text evidence="4">Belongs to the metallo-beta-lactamase superfamily. Glyoxalase II family.</text>
</comment>
<dbReference type="InterPro" id="IPR032282">
    <property type="entry name" value="HAGH_C"/>
</dbReference>
<dbReference type="InterPro" id="IPR017782">
    <property type="entry name" value="Hydroxyacylglutathione_Hdrlase"/>
</dbReference>
<dbReference type="InterPro" id="IPR035680">
    <property type="entry name" value="Clx_II_MBL"/>
</dbReference>
<dbReference type="SMART" id="SM00849">
    <property type="entry name" value="Lactamase_B"/>
    <property type="match status" value="1"/>
</dbReference>
<evidence type="ECO:0000256" key="1">
    <source>
        <dbReference type="ARBA" id="ARBA00001623"/>
    </source>
</evidence>
<dbReference type="AlphaFoldDB" id="A0A9D4P232"/>
<dbReference type="NCBIfam" id="TIGR03413">
    <property type="entry name" value="GSH_gloB"/>
    <property type="match status" value="1"/>
</dbReference>
<evidence type="ECO:0000256" key="5">
    <source>
        <dbReference type="ARBA" id="ARBA00011917"/>
    </source>
</evidence>
<dbReference type="SUPFAM" id="SSF56281">
    <property type="entry name" value="Metallo-hydrolase/oxidoreductase"/>
    <property type="match status" value="1"/>
</dbReference>
<comment type="catalytic activity">
    <reaction evidence="1">
        <text>an S-(2-hydroxyacyl)glutathione + H2O = a 2-hydroxy carboxylate + glutathione + H(+)</text>
        <dbReference type="Rhea" id="RHEA:21864"/>
        <dbReference type="ChEBI" id="CHEBI:15377"/>
        <dbReference type="ChEBI" id="CHEBI:15378"/>
        <dbReference type="ChEBI" id="CHEBI:57925"/>
        <dbReference type="ChEBI" id="CHEBI:58896"/>
        <dbReference type="ChEBI" id="CHEBI:71261"/>
        <dbReference type="EC" id="3.1.2.6"/>
    </reaction>
</comment>
<dbReference type="GO" id="GO:0004416">
    <property type="term" value="F:hydroxyacylglutathione hydrolase activity"/>
    <property type="evidence" value="ECO:0007669"/>
    <property type="project" value="UniProtKB-EC"/>
</dbReference>
<dbReference type="PANTHER" id="PTHR11935">
    <property type="entry name" value="BETA LACTAMASE DOMAIN"/>
    <property type="match status" value="1"/>
</dbReference>
<dbReference type="Pfam" id="PF00753">
    <property type="entry name" value="Lactamase_B"/>
    <property type="match status" value="1"/>
</dbReference>
<reference evidence="11" key="2">
    <citation type="journal article" date="2021" name="World Allergy Organ. J.">
        <title>Chromosome-level assembly of Dermatophagoides farinae genome and transcriptome reveals two novel allergens Der f 37 and Der f 39.</title>
        <authorList>
            <person name="Chen J."/>
            <person name="Cai Z."/>
            <person name="Fan D."/>
            <person name="Hu J."/>
            <person name="Hou Y."/>
            <person name="He Y."/>
            <person name="Zhang Z."/>
            <person name="Zhao Z."/>
            <person name="Gao P."/>
            <person name="Hu W."/>
            <person name="Sun J."/>
            <person name="Li J."/>
            <person name="Ji K."/>
        </authorList>
    </citation>
    <scope>NUCLEOTIDE SEQUENCE</scope>
    <source>
        <strain evidence="11">JKM2019</strain>
    </source>
</reference>
<evidence type="ECO:0000256" key="4">
    <source>
        <dbReference type="ARBA" id="ARBA00006759"/>
    </source>
</evidence>
<evidence type="ECO:0000256" key="9">
    <source>
        <dbReference type="ARBA" id="ARBA00031044"/>
    </source>
</evidence>
<dbReference type="InterPro" id="IPR036866">
    <property type="entry name" value="RibonucZ/Hydroxyglut_hydro"/>
</dbReference>
<protein>
    <recommendedName>
        <fullName evidence="5">hydroxyacylglutathione hydrolase</fullName>
        <ecNumber evidence="5">3.1.2.6</ecNumber>
    </recommendedName>
    <alternativeName>
        <fullName evidence="9">Glyoxalase II</fullName>
    </alternativeName>
</protein>
<comment type="cofactor">
    <cofactor evidence="2">
        <name>Zn(2+)</name>
        <dbReference type="ChEBI" id="CHEBI:29105"/>
    </cofactor>
</comment>
<keyword evidence="6" id="KW-0479">Metal-binding</keyword>
<dbReference type="PIRSF" id="PIRSF005457">
    <property type="entry name" value="Glx"/>
    <property type="match status" value="1"/>
</dbReference>
<evidence type="ECO:0000256" key="2">
    <source>
        <dbReference type="ARBA" id="ARBA00001947"/>
    </source>
</evidence>
<evidence type="ECO:0000256" key="8">
    <source>
        <dbReference type="ARBA" id="ARBA00022833"/>
    </source>
</evidence>
<keyword evidence="8" id="KW-0862">Zinc</keyword>
<proteinExistence type="inferred from homology"/>
<dbReference type="EMBL" id="SDOV01000003">
    <property type="protein sequence ID" value="KAH7643320.1"/>
    <property type="molecule type" value="Genomic_DNA"/>
</dbReference>
<dbReference type="PANTHER" id="PTHR11935:SF94">
    <property type="entry name" value="TENZING NORGAY, ISOFORM C"/>
    <property type="match status" value="1"/>
</dbReference>
<dbReference type="GO" id="GO:0019243">
    <property type="term" value="P:methylglyoxal catabolic process to D-lactate via S-lactoyl-glutathione"/>
    <property type="evidence" value="ECO:0007669"/>
    <property type="project" value="InterPro"/>
</dbReference>
<dbReference type="HAMAP" id="MF_01374">
    <property type="entry name" value="Glyoxalase_2"/>
    <property type="match status" value="1"/>
</dbReference>
<dbReference type="GO" id="GO:0031123">
    <property type="term" value="P:RNA 3'-end processing"/>
    <property type="evidence" value="ECO:0007669"/>
    <property type="project" value="UniProtKB-ARBA"/>
</dbReference>
<dbReference type="Pfam" id="PF16123">
    <property type="entry name" value="HAGH_C"/>
    <property type="match status" value="1"/>
</dbReference>
<reference evidence="11" key="1">
    <citation type="submission" date="2020-06" db="EMBL/GenBank/DDBJ databases">
        <authorList>
            <person name="Ji K."/>
            <person name="Li J."/>
        </authorList>
    </citation>
    <scope>NUCLEOTIDE SEQUENCE</scope>
    <source>
        <strain evidence="11">JKM2019</strain>
        <tissue evidence="11">Whole body</tissue>
    </source>
</reference>
<dbReference type="FunFam" id="3.60.15.10:FF:000019">
    <property type="entry name" value="Hydroxyacylglutathione hydrolase, mitochondrial"/>
    <property type="match status" value="1"/>
</dbReference>
<gene>
    <name evidence="11" type="ORF">HUG17_10011</name>
</gene>
<accession>A0A9D4P232</accession>
<evidence type="ECO:0000313" key="11">
    <source>
        <dbReference type="EMBL" id="KAH7643320.1"/>
    </source>
</evidence>
<evidence type="ECO:0000256" key="6">
    <source>
        <dbReference type="ARBA" id="ARBA00022723"/>
    </source>
</evidence>
<dbReference type="GO" id="GO:0046872">
    <property type="term" value="F:metal ion binding"/>
    <property type="evidence" value="ECO:0007669"/>
    <property type="project" value="UniProtKB-KW"/>
</dbReference>
<name>A0A9D4P232_DERFA</name>
<dbReference type="Gene3D" id="3.60.15.10">
    <property type="entry name" value="Ribonuclease Z/Hydroxyacylglutathione hydrolase-like"/>
    <property type="match status" value="1"/>
</dbReference>
<organism evidence="11">
    <name type="scientific">Dermatophagoides farinae</name>
    <name type="common">American house dust mite</name>
    <dbReference type="NCBI Taxonomy" id="6954"/>
    <lineage>
        <taxon>Eukaryota</taxon>
        <taxon>Metazoa</taxon>
        <taxon>Ecdysozoa</taxon>
        <taxon>Arthropoda</taxon>
        <taxon>Chelicerata</taxon>
        <taxon>Arachnida</taxon>
        <taxon>Acari</taxon>
        <taxon>Acariformes</taxon>
        <taxon>Sarcoptiformes</taxon>
        <taxon>Astigmata</taxon>
        <taxon>Psoroptidia</taxon>
        <taxon>Analgoidea</taxon>
        <taxon>Pyroglyphidae</taxon>
        <taxon>Dermatophagoidinae</taxon>
        <taxon>Dermatophagoides</taxon>
    </lineage>
</organism>
<dbReference type="Proteomes" id="UP000828236">
    <property type="component" value="Unassembled WGS sequence"/>
</dbReference>
<keyword evidence="7 11" id="KW-0378">Hydrolase</keyword>
<comment type="pathway">
    <text evidence="3">Secondary metabolite metabolism; methylglyoxal degradation; (R)-lactate from methylglyoxal: step 2/2.</text>
</comment>
<feature type="domain" description="Metallo-beta-lactamase" evidence="10">
    <location>
        <begin position="11"/>
        <end position="177"/>
    </location>
</feature>
<comment type="caution">
    <text evidence="11">The sequence shown here is derived from an EMBL/GenBank/DDBJ whole genome shotgun (WGS) entry which is preliminary data.</text>
</comment>
<evidence type="ECO:0000259" key="10">
    <source>
        <dbReference type="SMART" id="SM00849"/>
    </source>
</evidence>
<sequence length="262" mass="29441">MDVHVVSALVDNYMYLIVDKQSGDAAVVDPVEPEKVMDLIQSIDNSNRINIRTILATHHHWDHSGGNHKMLQLIPGSSEISVVGGDDRIDAINHRVKNGDKLSLGRLCIECLHTPCHTSGHVCYKVSCDNEISIFTGDTLFVGGCGKFFEGTAQQMYDALIKTLGSLPDHSKIYCGHEYTLSNLKFAKHVEPNNGDIDEKIRFAEECRHQKRPTIPSTIGDERRYNPFMRVESTSVQQHVKKDDPIKVMAALREEKNNFKTK</sequence>